<protein>
    <submittedName>
        <fullName evidence="2">Allorecognition 2</fullName>
    </submittedName>
</protein>
<dbReference type="Proteomes" id="UP000887576">
    <property type="component" value="Unplaced"/>
</dbReference>
<name>A0AC34PVT6_9BILA</name>
<evidence type="ECO:0000313" key="2">
    <source>
        <dbReference type="WBParaSite" id="JU765_v2.g1041.t1"/>
    </source>
</evidence>
<organism evidence="1 2">
    <name type="scientific">Panagrolaimus sp. JU765</name>
    <dbReference type="NCBI Taxonomy" id="591449"/>
    <lineage>
        <taxon>Eukaryota</taxon>
        <taxon>Metazoa</taxon>
        <taxon>Ecdysozoa</taxon>
        <taxon>Nematoda</taxon>
        <taxon>Chromadorea</taxon>
        <taxon>Rhabditida</taxon>
        <taxon>Tylenchina</taxon>
        <taxon>Panagrolaimomorpha</taxon>
        <taxon>Panagrolaimoidea</taxon>
        <taxon>Panagrolaimidae</taxon>
        <taxon>Panagrolaimus</taxon>
    </lineage>
</organism>
<sequence>MIEFEISGKDEPILTGNNTTNSVIVDFIKSQLKISVYMGRDDENAPIDHYVSLDTAVCLNLKLFVRMNNTGILSSYNCSGNYASDFSKPYEMEITSINNNQEAIKFILKNEKRESKVYSLSLKFKKGSIGFDEAPTEPSTTTTEKPTEPPTTTTTKPTEPPTTTTTKSIEPSKPTEVPKPIVPIVNLSNSLFLISKQEYLIYSIFWMIFTV</sequence>
<proteinExistence type="predicted"/>
<evidence type="ECO:0000313" key="1">
    <source>
        <dbReference type="Proteomes" id="UP000887576"/>
    </source>
</evidence>
<accession>A0AC34PVT6</accession>
<reference evidence="2" key="1">
    <citation type="submission" date="2022-11" db="UniProtKB">
        <authorList>
            <consortium name="WormBaseParasite"/>
        </authorList>
    </citation>
    <scope>IDENTIFICATION</scope>
</reference>
<dbReference type="WBParaSite" id="JU765_v2.g1041.t1">
    <property type="protein sequence ID" value="JU765_v2.g1041.t1"/>
    <property type="gene ID" value="JU765_v2.g1041"/>
</dbReference>